<feature type="compositionally biased region" description="Low complexity" evidence="3">
    <location>
        <begin position="14"/>
        <end position="27"/>
    </location>
</feature>
<dbReference type="Pfam" id="PF14326">
    <property type="entry name" value="DUF4384"/>
    <property type="match status" value="1"/>
</dbReference>
<reference evidence="5 6" key="1">
    <citation type="journal article" date="2020" name="Arch. Microbiol.">
        <title>Bradyrhizobium uaiense sp. nov., a new highly efficient cowpea symbiont.</title>
        <authorList>
            <person name="Cabral Michel D."/>
            <person name="Azarias Guimaraes A."/>
            <person name="Martins da Costa E."/>
            <person name="Soares de Carvalho T."/>
            <person name="Balsanelli E."/>
            <person name="Willems A."/>
            <person name="Maltempi de Souza E."/>
            <person name="de Souza Moreira F.M."/>
        </authorList>
    </citation>
    <scope>NUCLEOTIDE SEQUENCE [LARGE SCALE GENOMIC DNA]</scope>
    <source>
        <strain evidence="5 6">UFLA 03-164</strain>
    </source>
</reference>
<dbReference type="PROSITE" id="PS00135">
    <property type="entry name" value="TRYPSIN_SER"/>
    <property type="match status" value="1"/>
</dbReference>
<proteinExistence type="predicted"/>
<dbReference type="SUPFAM" id="SSF50494">
    <property type="entry name" value="Trypsin-like serine proteases"/>
    <property type="match status" value="1"/>
</dbReference>
<evidence type="ECO:0000256" key="1">
    <source>
        <dbReference type="ARBA" id="ARBA00023157"/>
    </source>
</evidence>
<dbReference type="Pfam" id="PF00089">
    <property type="entry name" value="Trypsin"/>
    <property type="match status" value="1"/>
</dbReference>
<dbReference type="SMART" id="SM00020">
    <property type="entry name" value="Tryp_SPc"/>
    <property type="match status" value="1"/>
</dbReference>
<dbReference type="PANTHER" id="PTHR24253:SF153">
    <property type="entry name" value="SERINE PROTEASE HEPSIN"/>
    <property type="match status" value="1"/>
</dbReference>
<keyword evidence="2 5" id="KW-0645">Protease</keyword>
<dbReference type="PANTHER" id="PTHR24253">
    <property type="entry name" value="TRANSMEMBRANE PROTEASE SERINE"/>
    <property type="match status" value="1"/>
</dbReference>
<evidence type="ECO:0000259" key="4">
    <source>
        <dbReference type="PROSITE" id="PS50240"/>
    </source>
</evidence>
<dbReference type="InterPro" id="IPR001314">
    <property type="entry name" value="Peptidase_S1A"/>
</dbReference>
<dbReference type="InterPro" id="IPR018114">
    <property type="entry name" value="TRYPSIN_HIS"/>
</dbReference>
<dbReference type="InterPro" id="IPR009003">
    <property type="entry name" value="Peptidase_S1_PA"/>
</dbReference>
<sequence>MRSIISTARRTRHGSSSSSSRRSSARQVQRSEWSGCLPLPEVRRELMSLKQIAALVGLIILVLPLPLRAQSAVPTANDDDYEESMRVVGGNPAENNAWPWQIAFFQRRASDGVFTFFCGGSVIASHWVLTAGHCFAGGRLGPDDVLVVEQTNMIARSLPGGTVPADRGRSLKVQRMIVHEGYDAESHENDVALVQLATPARSKPSKLARLPSPIETEGRLSTVTGWGLLKSRYFDREKKVWMDSDTRQPIPDGQENLYLTESMMQVDLPLIDHVACRQAYQGDRGRGIDRRTICAGYAEGGKDACQGDSGGPLVTKDEQGHYIQIGVVSWGLGCARAGRPGVYSRVSAFSGWIKQQTGSDVFTAADAVAPAAVPVAVQTSIAHSNEANLRIGVAPGTTLRIGQSAQIRVDSSRSGYLVLFDATPDGKVTQIFPNKQSLSSPGSGGNQLRAGVPFQIPDQFAGFTYMIDPPVGQGTLIAVLADKPVTSVDVPPMPRALGEPEDAVEYIGRIADELIARDLNLVPAAPAAPGAGPQRPPNTNWSMASLRYRVVP</sequence>
<evidence type="ECO:0000313" key="5">
    <source>
        <dbReference type="EMBL" id="NEU94695.1"/>
    </source>
</evidence>
<dbReference type="InterPro" id="IPR043504">
    <property type="entry name" value="Peptidase_S1_PA_chymotrypsin"/>
</dbReference>
<dbReference type="PRINTS" id="PR00722">
    <property type="entry name" value="CHYMOTRYPSIN"/>
</dbReference>
<evidence type="ECO:0000256" key="2">
    <source>
        <dbReference type="RuleBase" id="RU363034"/>
    </source>
</evidence>
<evidence type="ECO:0000313" key="6">
    <source>
        <dbReference type="Proteomes" id="UP000468531"/>
    </source>
</evidence>
<protein>
    <submittedName>
        <fullName evidence="5">Trypsin-like serine protease</fullName>
    </submittedName>
</protein>
<organism evidence="5 6">
    <name type="scientific">Bradyrhizobium uaiense</name>
    <dbReference type="NCBI Taxonomy" id="2594946"/>
    <lineage>
        <taxon>Bacteria</taxon>
        <taxon>Pseudomonadati</taxon>
        <taxon>Pseudomonadota</taxon>
        <taxon>Alphaproteobacteria</taxon>
        <taxon>Hyphomicrobiales</taxon>
        <taxon>Nitrobacteraceae</taxon>
        <taxon>Bradyrhizobium</taxon>
    </lineage>
</organism>
<name>A0A6P1B8F1_9BRAD</name>
<dbReference type="InterPro" id="IPR025493">
    <property type="entry name" value="DUF4384"/>
</dbReference>
<evidence type="ECO:0000256" key="3">
    <source>
        <dbReference type="SAM" id="MobiDB-lite"/>
    </source>
</evidence>
<keyword evidence="2" id="KW-0720">Serine protease</keyword>
<dbReference type="InterPro" id="IPR001254">
    <property type="entry name" value="Trypsin_dom"/>
</dbReference>
<gene>
    <name evidence="5" type="ORF">FNJ47_02335</name>
</gene>
<keyword evidence="2" id="KW-0378">Hydrolase</keyword>
<accession>A0A6P1B8F1</accession>
<comment type="caution">
    <text evidence="5">The sequence shown here is derived from an EMBL/GenBank/DDBJ whole genome shotgun (WGS) entry which is preliminary data.</text>
</comment>
<feature type="domain" description="Peptidase S1" evidence="4">
    <location>
        <begin position="87"/>
        <end position="358"/>
    </location>
</feature>
<dbReference type="Gene3D" id="2.40.10.10">
    <property type="entry name" value="Trypsin-like serine proteases"/>
    <property type="match status" value="1"/>
</dbReference>
<dbReference type="PROSITE" id="PS00134">
    <property type="entry name" value="TRYPSIN_HIS"/>
    <property type="match status" value="1"/>
</dbReference>
<dbReference type="Proteomes" id="UP000468531">
    <property type="component" value="Unassembled WGS sequence"/>
</dbReference>
<dbReference type="GO" id="GO:0004252">
    <property type="term" value="F:serine-type endopeptidase activity"/>
    <property type="evidence" value="ECO:0007669"/>
    <property type="project" value="InterPro"/>
</dbReference>
<keyword evidence="1" id="KW-1015">Disulfide bond</keyword>
<dbReference type="AlphaFoldDB" id="A0A6P1B8F1"/>
<dbReference type="CDD" id="cd00190">
    <property type="entry name" value="Tryp_SPc"/>
    <property type="match status" value="1"/>
</dbReference>
<dbReference type="InterPro" id="IPR033116">
    <property type="entry name" value="TRYPSIN_SER"/>
</dbReference>
<dbReference type="FunFam" id="2.40.10.10:FF:000002">
    <property type="entry name" value="Transmembrane protease serine"/>
    <property type="match status" value="1"/>
</dbReference>
<dbReference type="EMBL" id="VKHP01000005">
    <property type="protein sequence ID" value="NEU94695.1"/>
    <property type="molecule type" value="Genomic_DNA"/>
</dbReference>
<keyword evidence="6" id="KW-1185">Reference proteome</keyword>
<dbReference type="PROSITE" id="PS50240">
    <property type="entry name" value="TRYPSIN_DOM"/>
    <property type="match status" value="1"/>
</dbReference>
<feature type="region of interest" description="Disordered" evidence="3">
    <location>
        <begin position="1"/>
        <end position="27"/>
    </location>
</feature>
<dbReference type="GO" id="GO:0006508">
    <property type="term" value="P:proteolysis"/>
    <property type="evidence" value="ECO:0007669"/>
    <property type="project" value="UniProtKB-KW"/>
</dbReference>